<name>A0A1B0AHA8_GLOPL</name>
<dbReference type="EnsemblMetazoa" id="GPAI045705-RA">
    <property type="protein sequence ID" value="GPAI045705-PA"/>
    <property type="gene ID" value="GPAI045705"/>
</dbReference>
<evidence type="ECO:0000313" key="1">
    <source>
        <dbReference type="EnsemblMetazoa" id="GPAI045705-PA"/>
    </source>
</evidence>
<dbReference type="AlphaFoldDB" id="A0A1B0AHA8"/>
<protein>
    <submittedName>
        <fullName evidence="1">Uncharacterized protein</fullName>
    </submittedName>
</protein>
<keyword evidence="2" id="KW-1185">Reference proteome</keyword>
<proteinExistence type="predicted"/>
<evidence type="ECO:0000313" key="2">
    <source>
        <dbReference type="Proteomes" id="UP000092445"/>
    </source>
</evidence>
<dbReference type="Proteomes" id="UP000092445">
    <property type="component" value="Unassembled WGS sequence"/>
</dbReference>
<reference evidence="2" key="1">
    <citation type="submission" date="2014-03" db="EMBL/GenBank/DDBJ databases">
        <authorList>
            <person name="Aksoy S."/>
            <person name="Warren W."/>
            <person name="Wilson R.K."/>
        </authorList>
    </citation>
    <scope>NUCLEOTIDE SEQUENCE [LARGE SCALE GENOMIC DNA]</scope>
    <source>
        <strain evidence="2">IAEA</strain>
    </source>
</reference>
<accession>A0A1B0AHA8</accession>
<reference evidence="1" key="2">
    <citation type="submission" date="2020-05" db="UniProtKB">
        <authorList>
            <consortium name="EnsemblMetazoa"/>
        </authorList>
    </citation>
    <scope>IDENTIFICATION</scope>
    <source>
        <strain evidence="1">IAEA</strain>
    </source>
</reference>
<organism evidence="1 2">
    <name type="scientific">Glossina pallidipes</name>
    <name type="common">Tsetse fly</name>
    <dbReference type="NCBI Taxonomy" id="7398"/>
    <lineage>
        <taxon>Eukaryota</taxon>
        <taxon>Metazoa</taxon>
        <taxon>Ecdysozoa</taxon>
        <taxon>Arthropoda</taxon>
        <taxon>Hexapoda</taxon>
        <taxon>Insecta</taxon>
        <taxon>Pterygota</taxon>
        <taxon>Neoptera</taxon>
        <taxon>Endopterygota</taxon>
        <taxon>Diptera</taxon>
        <taxon>Brachycera</taxon>
        <taxon>Muscomorpha</taxon>
        <taxon>Hippoboscoidea</taxon>
        <taxon>Glossinidae</taxon>
        <taxon>Glossina</taxon>
    </lineage>
</organism>
<dbReference type="VEuPathDB" id="VectorBase:GPAI045705"/>
<sequence>MCMEKKGGQTHAFFRIPGVVQVLTANQAILYPYQDVIGMNVNPSKYEGMNNNKNNNNNNPYIHIV</sequence>